<comment type="caution">
    <text evidence="5">The sequence shown here is derived from an EMBL/GenBank/DDBJ whole genome shotgun (WGS) entry which is preliminary data.</text>
</comment>
<keyword evidence="3" id="KW-0804">Transcription</keyword>
<dbReference type="PROSITE" id="PS50995">
    <property type="entry name" value="HTH_MARR_2"/>
    <property type="match status" value="1"/>
</dbReference>
<evidence type="ECO:0000256" key="3">
    <source>
        <dbReference type="ARBA" id="ARBA00023163"/>
    </source>
</evidence>
<evidence type="ECO:0000313" key="5">
    <source>
        <dbReference type="EMBL" id="MBB3089806.1"/>
    </source>
</evidence>
<evidence type="ECO:0000256" key="2">
    <source>
        <dbReference type="ARBA" id="ARBA00023125"/>
    </source>
</evidence>
<dbReference type="GO" id="GO:0003700">
    <property type="term" value="F:DNA-binding transcription factor activity"/>
    <property type="evidence" value="ECO:0007669"/>
    <property type="project" value="InterPro"/>
</dbReference>
<dbReference type="PANTHER" id="PTHR42756:SF1">
    <property type="entry name" value="TRANSCRIPTIONAL REPRESSOR OF EMRAB OPERON"/>
    <property type="match status" value="1"/>
</dbReference>
<dbReference type="RefSeq" id="WP_183545894.1">
    <property type="nucleotide sequence ID" value="NZ_BMQT01000009.1"/>
</dbReference>
<evidence type="ECO:0000313" key="6">
    <source>
        <dbReference type="Proteomes" id="UP000577707"/>
    </source>
</evidence>
<gene>
    <name evidence="5" type="ORF">FHS12_002755</name>
</gene>
<name>A0A7W5A4Z7_9ACTN</name>
<sequence length="163" mass="18278">MPHAEPSVPDAFDVGRVSYAIFQLSVAHKGYAASLLRRIGLHPGQELILMHLFSRDDQPQSELLASIGVDASTLSRALRRMQDVGLLVREPAEHDRRVMIVRLTDKGRAMREPIAAMWRDLDEVTQRNLAPQQAEDLTRAAYAVIEAIEHAARTHEPGDEEPR</sequence>
<dbReference type="PRINTS" id="PR00598">
    <property type="entry name" value="HTHMARR"/>
</dbReference>
<dbReference type="AlphaFoldDB" id="A0A7W5A4Z7"/>
<dbReference type="EMBL" id="JACHXG010000005">
    <property type="protein sequence ID" value="MBB3089806.1"/>
    <property type="molecule type" value="Genomic_DNA"/>
</dbReference>
<accession>A0A7W5A4Z7</accession>
<proteinExistence type="predicted"/>
<evidence type="ECO:0000259" key="4">
    <source>
        <dbReference type="PROSITE" id="PS50995"/>
    </source>
</evidence>
<reference evidence="5 6" key="1">
    <citation type="submission" date="2020-08" db="EMBL/GenBank/DDBJ databases">
        <title>Genomic Encyclopedia of Type Strains, Phase III (KMG-III): the genomes of soil and plant-associated and newly described type strains.</title>
        <authorList>
            <person name="Whitman W."/>
        </authorList>
    </citation>
    <scope>NUCLEOTIDE SEQUENCE [LARGE SCALE GENOMIC DNA]</scope>
    <source>
        <strain evidence="5 6">CECT 3302</strain>
    </source>
</reference>
<protein>
    <submittedName>
        <fullName evidence="5">DNA-binding MarR family transcriptional regulator</fullName>
    </submittedName>
</protein>
<dbReference type="SUPFAM" id="SSF46785">
    <property type="entry name" value="Winged helix' DNA-binding domain"/>
    <property type="match status" value="1"/>
</dbReference>
<dbReference type="GO" id="GO:0003677">
    <property type="term" value="F:DNA binding"/>
    <property type="evidence" value="ECO:0007669"/>
    <property type="project" value="UniProtKB-KW"/>
</dbReference>
<dbReference type="PANTHER" id="PTHR42756">
    <property type="entry name" value="TRANSCRIPTIONAL REGULATOR, MARR"/>
    <property type="match status" value="1"/>
</dbReference>
<dbReference type="Proteomes" id="UP000577707">
    <property type="component" value="Unassembled WGS sequence"/>
</dbReference>
<keyword evidence="2 5" id="KW-0238">DNA-binding</keyword>
<dbReference type="Pfam" id="PF12802">
    <property type="entry name" value="MarR_2"/>
    <property type="match status" value="1"/>
</dbReference>
<keyword evidence="1" id="KW-0805">Transcription regulation</keyword>
<dbReference type="InterPro" id="IPR036388">
    <property type="entry name" value="WH-like_DNA-bd_sf"/>
</dbReference>
<dbReference type="SMART" id="SM00347">
    <property type="entry name" value="HTH_MARR"/>
    <property type="match status" value="1"/>
</dbReference>
<organism evidence="5 6">
    <name type="scientific">Nocardioides albus</name>
    <dbReference type="NCBI Taxonomy" id="1841"/>
    <lineage>
        <taxon>Bacteria</taxon>
        <taxon>Bacillati</taxon>
        <taxon>Actinomycetota</taxon>
        <taxon>Actinomycetes</taxon>
        <taxon>Propionibacteriales</taxon>
        <taxon>Nocardioidaceae</taxon>
        <taxon>Nocardioides</taxon>
    </lineage>
</organism>
<dbReference type="Gene3D" id="1.10.10.10">
    <property type="entry name" value="Winged helix-like DNA-binding domain superfamily/Winged helix DNA-binding domain"/>
    <property type="match status" value="1"/>
</dbReference>
<dbReference type="InterPro" id="IPR036390">
    <property type="entry name" value="WH_DNA-bd_sf"/>
</dbReference>
<feature type="domain" description="HTH marR-type" evidence="4">
    <location>
        <begin position="14"/>
        <end position="146"/>
    </location>
</feature>
<evidence type="ECO:0000256" key="1">
    <source>
        <dbReference type="ARBA" id="ARBA00023015"/>
    </source>
</evidence>
<dbReference type="InterPro" id="IPR000835">
    <property type="entry name" value="HTH_MarR-typ"/>
</dbReference>
<keyword evidence="6" id="KW-1185">Reference proteome</keyword>